<protein>
    <submittedName>
        <fullName evidence="1 3">Uncharacterized protein</fullName>
    </submittedName>
</protein>
<accession>A0A0N4UTP2</accession>
<dbReference type="Proteomes" id="UP000274131">
    <property type="component" value="Unassembled WGS sequence"/>
</dbReference>
<proteinExistence type="predicted"/>
<dbReference type="WBParaSite" id="EVEC_0000069301-mRNA-1">
    <property type="protein sequence ID" value="EVEC_0000069301-mRNA-1"/>
    <property type="gene ID" value="EVEC_0000069301"/>
</dbReference>
<reference evidence="3" key="1">
    <citation type="submission" date="2017-02" db="UniProtKB">
        <authorList>
            <consortium name="WormBaseParasite"/>
        </authorList>
    </citation>
    <scope>IDENTIFICATION</scope>
</reference>
<reference evidence="1 2" key="2">
    <citation type="submission" date="2018-10" db="EMBL/GenBank/DDBJ databases">
        <authorList>
            <consortium name="Pathogen Informatics"/>
        </authorList>
    </citation>
    <scope>NUCLEOTIDE SEQUENCE [LARGE SCALE GENOMIC DNA]</scope>
</reference>
<dbReference type="EMBL" id="UXUI01000742">
    <property type="protein sequence ID" value="VDD85314.1"/>
    <property type="molecule type" value="Genomic_DNA"/>
</dbReference>
<keyword evidence="2" id="KW-1185">Reference proteome</keyword>
<sequence>MMKLIPMIMMMKMTMTKKTMMMTVTITNKTIILMIQNYKFAASSVGI</sequence>
<evidence type="ECO:0000313" key="2">
    <source>
        <dbReference type="Proteomes" id="UP000274131"/>
    </source>
</evidence>
<dbReference type="AlphaFoldDB" id="A0A0N4UTP2"/>
<name>A0A0N4UTP2_ENTVE</name>
<organism evidence="3">
    <name type="scientific">Enterobius vermicularis</name>
    <name type="common">Human pinworm</name>
    <dbReference type="NCBI Taxonomy" id="51028"/>
    <lineage>
        <taxon>Eukaryota</taxon>
        <taxon>Metazoa</taxon>
        <taxon>Ecdysozoa</taxon>
        <taxon>Nematoda</taxon>
        <taxon>Chromadorea</taxon>
        <taxon>Rhabditida</taxon>
        <taxon>Spirurina</taxon>
        <taxon>Oxyuridomorpha</taxon>
        <taxon>Oxyuroidea</taxon>
        <taxon>Oxyuridae</taxon>
        <taxon>Enterobius</taxon>
    </lineage>
</organism>
<evidence type="ECO:0000313" key="1">
    <source>
        <dbReference type="EMBL" id="VDD85314.1"/>
    </source>
</evidence>
<gene>
    <name evidence="1" type="ORF">EVEC_LOCUS457</name>
</gene>
<evidence type="ECO:0000313" key="3">
    <source>
        <dbReference type="WBParaSite" id="EVEC_0000069301-mRNA-1"/>
    </source>
</evidence>